<dbReference type="OrthoDB" id="7340239at2"/>
<dbReference type="STRING" id="144026.SAMN04488568_102110"/>
<gene>
    <name evidence="2" type="ORF">SAMN04488568_102110</name>
</gene>
<proteinExistence type="predicted"/>
<dbReference type="Pfam" id="PF07007">
    <property type="entry name" value="LprI"/>
    <property type="match status" value="1"/>
</dbReference>
<dbReference type="AlphaFoldDB" id="A0A1G9MVT3"/>
<organism evidence="2 3">
    <name type="scientific">Maricaulis salignorans</name>
    <dbReference type="NCBI Taxonomy" id="144026"/>
    <lineage>
        <taxon>Bacteria</taxon>
        <taxon>Pseudomonadati</taxon>
        <taxon>Pseudomonadota</taxon>
        <taxon>Alphaproteobacteria</taxon>
        <taxon>Maricaulales</taxon>
        <taxon>Maricaulaceae</taxon>
        <taxon>Maricaulis</taxon>
    </lineage>
</organism>
<keyword evidence="3" id="KW-1185">Reference proteome</keyword>
<evidence type="ECO:0000259" key="1">
    <source>
        <dbReference type="Pfam" id="PF07007"/>
    </source>
</evidence>
<evidence type="ECO:0000313" key="3">
    <source>
        <dbReference type="Proteomes" id="UP000199759"/>
    </source>
</evidence>
<dbReference type="RefSeq" id="WP_091766173.1">
    <property type="nucleotide sequence ID" value="NZ_FNHG01000002.1"/>
</dbReference>
<evidence type="ECO:0000313" key="2">
    <source>
        <dbReference type="EMBL" id="SDL77745.1"/>
    </source>
</evidence>
<dbReference type="InterPro" id="IPR009739">
    <property type="entry name" value="LprI-like_N"/>
</dbReference>
<sequence length="132" mass="14449">MLIFVMALLVQGDVPVLGAPNARPAFECAEHVTDARARRSCLSALASAAADDLRAAHEAARQEARESDLDSGNLFNAEASLDQAQASWTRYRDAECVRRGSLMFISDSSREEMILDCQISLDRARAAELLEH</sequence>
<accession>A0A1G9MVT3</accession>
<dbReference type="EMBL" id="FNHG01000002">
    <property type="protein sequence ID" value="SDL77745.1"/>
    <property type="molecule type" value="Genomic_DNA"/>
</dbReference>
<feature type="domain" description="Lysozyme inhibitor LprI-like N-terminal" evidence="1">
    <location>
        <begin position="28"/>
        <end position="129"/>
    </location>
</feature>
<name>A0A1G9MVT3_9PROT</name>
<dbReference type="Proteomes" id="UP000199759">
    <property type="component" value="Unassembled WGS sequence"/>
</dbReference>
<dbReference type="Gene3D" id="1.20.1270.180">
    <property type="match status" value="1"/>
</dbReference>
<protein>
    <submittedName>
        <fullName evidence="2">Uncharacterized conserved protein YecT, DUF1311 family</fullName>
    </submittedName>
</protein>
<reference evidence="2 3" key="1">
    <citation type="submission" date="2016-10" db="EMBL/GenBank/DDBJ databases">
        <authorList>
            <person name="de Groot N.N."/>
        </authorList>
    </citation>
    <scope>NUCLEOTIDE SEQUENCE [LARGE SCALE GENOMIC DNA]</scope>
    <source>
        <strain evidence="2 3">DSM 16077</strain>
    </source>
</reference>